<dbReference type="EMBL" id="KV454495">
    <property type="protein sequence ID" value="ODV58063.1"/>
    <property type="molecule type" value="Genomic_DNA"/>
</dbReference>
<proteinExistence type="predicted"/>
<evidence type="ECO:0000256" key="1">
    <source>
        <dbReference type="SAM" id="MobiDB-lite"/>
    </source>
</evidence>
<name>A0A1D2V9D3_9ASCO</name>
<feature type="compositionally biased region" description="Low complexity" evidence="1">
    <location>
        <begin position="33"/>
        <end position="44"/>
    </location>
</feature>
<gene>
    <name evidence="3" type="ORF">ASCRUDRAFT_129419</name>
</gene>
<dbReference type="RefSeq" id="XP_020044370.1">
    <property type="nucleotide sequence ID" value="XM_020189010.1"/>
</dbReference>
<evidence type="ECO:0000313" key="3">
    <source>
        <dbReference type="EMBL" id="ODV58063.1"/>
    </source>
</evidence>
<reference evidence="4" key="1">
    <citation type="submission" date="2016-05" db="EMBL/GenBank/DDBJ databases">
        <title>Comparative genomics of biotechnologically important yeasts.</title>
        <authorList>
            <consortium name="DOE Joint Genome Institute"/>
            <person name="Riley R."/>
            <person name="Haridas S."/>
            <person name="Wolfe K.H."/>
            <person name="Lopes M.R."/>
            <person name="Hittinger C.T."/>
            <person name="Goker M."/>
            <person name="Salamov A."/>
            <person name="Wisecaver J."/>
            <person name="Long T.M."/>
            <person name="Aerts A.L."/>
            <person name="Barry K."/>
            <person name="Choi C."/>
            <person name="Clum A."/>
            <person name="Coughlan A.Y."/>
            <person name="Deshpande S."/>
            <person name="Douglass A.P."/>
            <person name="Hanson S.J."/>
            <person name="Klenk H.-P."/>
            <person name="Labutti K."/>
            <person name="Lapidus A."/>
            <person name="Lindquist E."/>
            <person name="Lipzen A."/>
            <person name="Meier-Kolthoff J.P."/>
            <person name="Ohm R.A."/>
            <person name="Otillar R.P."/>
            <person name="Pangilinan J."/>
            <person name="Peng Y."/>
            <person name="Rokas A."/>
            <person name="Rosa C.A."/>
            <person name="Scheuner C."/>
            <person name="Sibirny A.A."/>
            <person name="Slot J.C."/>
            <person name="Stielow J.B."/>
            <person name="Sun H."/>
            <person name="Kurtzman C.P."/>
            <person name="Blackwell M."/>
            <person name="Grigoriev I.V."/>
            <person name="Jeffries T.W."/>
        </authorList>
    </citation>
    <scope>NUCLEOTIDE SEQUENCE [LARGE SCALE GENOMIC DNA]</scope>
    <source>
        <strain evidence="4">DSM 1968</strain>
    </source>
</reference>
<keyword evidence="4" id="KW-1185">Reference proteome</keyword>
<dbReference type="Proteomes" id="UP000095038">
    <property type="component" value="Unassembled WGS sequence"/>
</dbReference>
<sequence length="51" mass="5794">MRASYQIIHLCVFALVPLRSAPSPSKAPRQWNSRASRSPRPSRAYLESPKQ</sequence>
<dbReference type="InParanoid" id="A0A1D2V9D3"/>
<dbReference type="GeneID" id="30962646"/>
<organism evidence="3 4">
    <name type="scientific">Ascoidea rubescens DSM 1968</name>
    <dbReference type="NCBI Taxonomy" id="1344418"/>
    <lineage>
        <taxon>Eukaryota</taxon>
        <taxon>Fungi</taxon>
        <taxon>Dikarya</taxon>
        <taxon>Ascomycota</taxon>
        <taxon>Saccharomycotina</taxon>
        <taxon>Saccharomycetes</taxon>
        <taxon>Ascoideaceae</taxon>
        <taxon>Ascoidea</taxon>
    </lineage>
</organism>
<evidence type="ECO:0000256" key="2">
    <source>
        <dbReference type="SAM" id="SignalP"/>
    </source>
</evidence>
<feature type="chain" id="PRO_5008910370" evidence="2">
    <location>
        <begin position="23"/>
        <end position="51"/>
    </location>
</feature>
<keyword evidence="2" id="KW-0732">Signal</keyword>
<accession>A0A1D2V9D3</accession>
<feature type="region of interest" description="Disordered" evidence="1">
    <location>
        <begin position="20"/>
        <end position="51"/>
    </location>
</feature>
<protein>
    <submittedName>
        <fullName evidence="3">Uncharacterized protein</fullName>
    </submittedName>
</protein>
<feature type="signal peptide" evidence="2">
    <location>
        <begin position="1"/>
        <end position="22"/>
    </location>
</feature>
<dbReference type="AlphaFoldDB" id="A0A1D2V9D3"/>
<evidence type="ECO:0000313" key="4">
    <source>
        <dbReference type="Proteomes" id="UP000095038"/>
    </source>
</evidence>